<accession>A0AAN7Z3E5</accession>
<gene>
    <name evidence="2" type="ORF">RB653_004509</name>
</gene>
<keyword evidence="1" id="KW-1133">Transmembrane helix</keyword>
<keyword evidence="1" id="KW-0812">Transmembrane</keyword>
<name>A0AAN7Z3E5_9MYCE</name>
<dbReference type="Proteomes" id="UP001344447">
    <property type="component" value="Unassembled WGS sequence"/>
</dbReference>
<feature type="transmembrane region" description="Helical" evidence="1">
    <location>
        <begin position="117"/>
        <end position="136"/>
    </location>
</feature>
<organism evidence="2 3">
    <name type="scientific">Dictyostelium firmibasis</name>
    <dbReference type="NCBI Taxonomy" id="79012"/>
    <lineage>
        <taxon>Eukaryota</taxon>
        <taxon>Amoebozoa</taxon>
        <taxon>Evosea</taxon>
        <taxon>Eumycetozoa</taxon>
        <taxon>Dictyostelia</taxon>
        <taxon>Dictyosteliales</taxon>
        <taxon>Dictyosteliaceae</taxon>
        <taxon>Dictyostelium</taxon>
    </lineage>
</organism>
<sequence>MLTITIVKSDNFDPSKKAEFSFYCDTSCNNDKESPAVVTLDVGSCQSYSDHCQKNPQSINIFTTYNITTQLYTFNASSPSNAQCTGGVTGYPDQTIGCDQCFSFMGGNKATLRCSDASTLFSSSLIVISLALVVLLF</sequence>
<evidence type="ECO:0000313" key="2">
    <source>
        <dbReference type="EMBL" id="KAK5582920.1"/>
    </source>
</evidence>
<dbReference type="EMBL" id="JAVFKY010000001">
    <property type="protein sequence ID" value="KAK5582920.1"/>
    <property type="molecule type" value="Genomic_DNA"/>
</dbReference>
<keyword evidence="3" id="KW-1185">Reference proteome</keyword>
<evidence type="ECO:0000313" key="3">
    <source>
        <dbReference type="Proteomes" id="UP001344447"/>
    </source>
</evidence>
<evidence type="ECO:0008006" key="4">
    <source>
        <dbReference type="Google" id="ProtNLM"/>
    </source>
</evidence>
<reference evidence="2 3" key="1">
    <citation type="submission" date="2023-11" db="EMBL/GenBank/DDBJ databases">
        <title>Dfirmibasis_genome.</title>
        <authorList>
            <person name="Edelbroek B."/>
            <person name="Kjellin J."/>
            <person name="Jerlstrom-Hultqvist J."/>
            <person name="Soderbom F."/>
        </authorList>
    </citation>
    <scope>NUCLEOTIDE SEQUENCE [LARGE SCALE GENOMIC DNA]</scope>
    <source>
        <strain evidence="2 3">TNS-C-14</strain>
    </source>
</reference>
<protein>
    <recommendedName>
        <fullName evidence="4">Transmembrane protein</fullName>
    </recommendedName>
</protein>
<evidence type="ECO:0000256" key="1">
    <source>
        <dbReference type="SAM" id="Phobius"/>
    </source>
</evidence>
<dbReference type="AlphaFoldDB" id="A0AAN7Z3E5"/>
<proteinExistence type="predicted"/>
<comment type="caution">
    <text evidence="2">The sequence shown here is derived from an EMBL/GenBank/DDBJ whole genome shotgun (WGS) entry which is preliminary data.</text>
</comment>
<keyword evidence="1" id="KW-0472">Membrane</keyword>